<accession>A0A401UXR6</accession>
<dbReference type="AlphaFoldDB" id="A0A401UXR6"/>
<feature type="compositionally biased region" description="Low complexity" evidence="1">
    <location>
        <begin position="12"/>
        <end position="21"/>
    </location>
</feature>
<dbReference type="InterPro" id="IPR011047">
    <property type="entry name" value="Quinoprotein_ADH-like_sf"/>
</dbReference>
<sequence>MDAVELVEPDDAPAAASPSEPSLLDRVRRRPRWLAAGAAVVVGLVSFQVVSDRRVQAADDARAAALADVPYVLDPVDPSFPVFVRGSYSWEDGGAPPVVSAFFRGGAPVADVLVTGTSGSSQSREAHLVAIDPATAEVVWDTAFAAPVGGATDAGGWCWEPEVPEATTARCVVRWQRPTADDSGLWQDLAAVVEVDASDGDVVRRTDLPVGAALGTGAWGMVVGTLDGSRLTLDASRWDGSHLWTRTLEMPRRPADDQTFLDLMVVEERLLVSDTVGDAGWLLSTTDGTLLRTLDDGTGWGMTRLLSSGAVVVDDPELASDEPRGDVPAMLVRPDGSEVPFDGDHVEWVGLDDGTLGDALLTGSAAAPGYVRTRGGTAVPSAEPDGSVARLRESDGTVRWEVPGLDVLVAIAVDGLVVVRTSDEVAAVDARTGRVRWRVATSGDGSSINGLLTDGRVILVAGGTQLDALSYRGERLWSVHVRDAGDEHVVVPGPAPTPAPTGAEGLTGDQVQWIASPTGRLALGVMTGNGDRQEYLVFGR</sequence>
<dbReference type="InterPro" id="IPR015943">
    <property type="entry name" value="WD40/YVTN_repeat-like_dom_sf"/>
</dbReference>
<evidence type="ECO:0000313" key="3">
    <source>
        <dbReference type="EMBL" id="GCD19424.1"/>
    </source>
</evidence>
<name>A0A401UXR6_9CELL</name>
<dbReference type="SUPFAM" id="SSF50998">
    <property type="entry name" value="Quinoprotein alcohol dehydrogenase-like"/>
    <property type="match status" value="1"/>
</dbReference>
<reference evidence="3 4" key="1">
    <citation type="submission" date="2018-11" db="EMBL/GenBank/DDBJ databases">
        <title>Draft genome sequence of Cellulomonas takizawaensis strain TKZ-21.</title>
        <authorList>
            <person name="Yamamura H."/>
            <person name="Hayashi T."/>
            <person name="Hamada M."/>
            <person name="Serisawa Y."/>
            <person name="Matsuyama K."/>
            <person name="Nakagawa Y."/>
            <person name="Otoguro M."/>
            <person name="Yanagida F."/>
            <person name="Hayakawa M."/>
        </authorList>
    </citation>
    <scope>NUCLEOTIDE SEQUENCE [LARGE SCALE GENOMIC DNA]</scope>
    <source>
        <strain evidence="3 4">TKZ-21</strain>
    </source>
</reference>
<dbReference type="Pfam" id="PF13360">
    <property type="entry name" value="PQQ_2"/>
    <property type="match status" value="1"/>
</dbReference>
<comment type="caution">
    <text evidence="3">The sequence shown here is derived from an EMBL/GenBank/DDBJ whole genome shotgun (WGS) entry which is preliminary data.</text>
</comment>
<keyword evidence="4" id="KW-1185">Reference proteome</keyword>
<evidence type="ECO:0000313" key="4">
    <source>
        <dbReference type="Proteomes" id="UP000288246"/>
    </source>
</evidence>
<proteinExistence type="predicted"/>
<dbReference type="InterPro" id="IPR002372">
    <property type="entry name" value="PQQ_rpt_dom"/>
</dbReference>
<evidence type="ECO:0000259" key="2">
    <source>
        <dbReference type="Pfam" id="PF13360"/>
    </source>
</evidence>
<organism evidence="3 4">
    <name type="scientific">Cellulomonas algicola</name>
    <dbReference type="NCBI Taxonomy" id="2071633"/>
    <lineage>
        <taxon>Bacteria</taxon>
        <taxon>Bacillati</taxon>
        <taxon>Actinomycetota</taxon>
        <taxon>Actinomycetes</taxon>
        <taxon>Micrococcales</taxon>
        <taxon>Cellulomonadaceae</taxon>
        <taxon>Cellulomonas</taxon>
    </lineage>
</organism>
<dbReference type="RefSeq" id="WP_235843354.1">
    <property type="nucleotide sequence ID" value="NZ_BHYL01000067.1"/>
</dbReference>
<feature type="region of interest" description="Disordered" evidence="1">
    <location>
        <begin position="1"/>
        <end position="21"/>
    </location>
</feature>
<feature type="compositionally biased region" description="Acidic residues" evidence="1">
    <location>
        <begin position="1"/>
        <end position="11"/>
    </location>
</feature>
<dbReference type="EMBL" id="BHYL01000067">
    <property type="protein sequence ID" value="GCD19424.1"/>
    <property type="molecule type" value="Genomic_DNA"/>
</dbReference>
<dbReference type="Proteomes" id="UP000288246">
    <property type="component" value="Unassembled WGS sequence"/>
</dbReference>
<gene>
    <name evidence="3" type="ORF">CTKZ_09860</name>
</gene>
<dbReference type="Gene3D" id="2.130.10.10">
    <property type="entry name" value="YVTN repeat-like/Quinoprotein amine dehydrogenase"/>
    <property type="match status" value="1"/>
</dbReference>
<feature type="domain" description="Pyrrolo-quinoline quinone repeat" evidence="2">
    <location>
        <begin position="385"/>
        <end position="489"/>
    </location>
</feature>
<evidence type="ECO:0000256" key="1">
    <source>
        <dbReference type="SAM" id="MobiDB-lite"/>
    </source>
</evidence>
<dbReference type="InterPro" id="IPR018391">
    <property type="entry name" value="PQQ_b-propeller_rpt"/>
</dbReference>
<dbReference type="SMART" id="SM00564">
    <property type="entry name" value="PQQ"/>
    <property type="match status" value="2"/>
</dbReference>
<protein>
    <recommendedName>
        <fullName evidence="2">Pyrrolo-quinoline quinone repeat domain-containing protein</fullName>
    </recommendedName>
</protein>